<dbReference type="FunFam" id="1.10.10.60:FF:000117">
    <property type="entry name" value="BEL1-like homeodomain protein 9"/>
    <property type="match status" value="1"/>
</dbReference>
<feature type="region of interest" description="Disordered" evidence="9">
    <location>
        <begin position="94"/>
        <end position="125"/>
    </location>
</feature>
<feature type="compositionally biased region" description="Basic residues" evidence="9">
    <location>
        <begin position="26"/>
        <end position="37"/>
    </location>
</feature>
<protein>
    <submittedName>
        <fullName evidence="12">BEL1-like homeodomain protein 9</fullName>
    </submittedName>
</protein>
<dbReference type="InterPro" id="IPR009057">
    <property type="entry name" value="Homeodomain-like_sf"/>
</dbReference>
<dbReference type="InterPro" id="IPR008422">
    <property type="entry name" value="KN_HD"/>
</dbReference>
<dbReference type="OrthoDB" id="10056939at2759"/>
<dbReference type="SMART" id="SM00574">
    <property type="entry name" value="POX"/>
    <property type="match status" value="1"/>
</dbReference>
<evidence type="ECO:0000256" key="6">
    <source>
        <dbReference type="ARBA" id="ARBA00023163"/>
    </source>
</evidence>
<dbReference type="InParanoid" id="A0A6I9RAA2"/>
<evidence type="ECO:0000256" key="3">
    <source>
        <dbReference type="ARBA" id="ARBA00023015"/>
    </source>
</evidence>
<feature type="region of interest" description="Disordered" evidence="9">
    <location>
        <begin position="386"/>
        <end position="435"/>
    </location>
</feature>
<dbReference type="GO" id="GO:0005634">
    <property type="term" value="C:nucleus"/>
    <property type="evidence" value="ECO:0007669"/>
    <property type="project" value="UniProtKB-SubCell"/>
</dbReference>
<dbReference type="SUPFAM" id="SSF46689">
    <property type="entry name" value="Homeodomain-like"/>
    <property type="match status" value="1"/>
</dbReference>
<evidence type="ECO:0000256" key="9">
    <source>
        <dbReference type="SAM" id="MobiDB-lite"/>
    </source>
</evidence>
<keyword evidence="6" id="KW-0804">Transcription</keyword>
<dbReference type="Pfam" id="PF05920">
    <property type="entry name" value="Homeobox_KN"/>
    <property type="match status" value="1"/>
</dbReference>
<feature type="domain" description="Homeobox" evidence="10">
    <location>
        <begin position="314"/>
        <end position="377"/>
    </location>
</feature>
<feature type="compositionally biased region" description="Basic and acidic residues" evidence="9">
    <location>
        <begin position="386"/>
        <end position="406"/>
    </location>
</feature>
<dbReference type="InterPro" id="IPR006563">
    <property type="entry name" value="POX_dom"/>
</dbReference>
<evidence type="ECO:0000256" key="8">
    <source>
        <dbReference type="PROSITE-ProRule" id="PRU00108"/>
    </source>
</evidence>
<dbReference type="RefSeq" id="XP_010923202.1">
    <property type="nucleotide sequence ID" value="XM_010924900.3"/>
</dbReference>
<dbReference type="Proteomes" id="UP000504607">
    <property type="component" value="Chromosome 5"/>
</dbReference>
<accession>A0A6I9RAA2</accession>
<dbReference type="GeneID" id="105046344"/>
<dbReference type="GO" id="GO:0006355">
    <property type="term" value="P:regulation of DNA-templated transcription"/>
    <property type="evidence" value="ECO:0007669"/>
    <property type="project" value="InterPro"/>
</dbReference>
<organism evidence="11 12">
    <name type="scientific">Elaeis guineensis var. tenera</name>
    <name type="common">Oil palm</name>
    <dbReference type="NCBI Taxonomy" id="51953"/>
    <lineage>
        <taxon>Eukaryota</taxon>
        <taxon>Viridiplantae</taxon>
        <taxon>Streptophyta</taxon>
        <taxon>Embryophyta</taxon>
        <taxon>Tracheophyta</taxon>
        <taxon>Spermatophyta</taxon>
        <taxon>Magnoliopsida</taxon>
        <taxon>Liliopsida</taxon>
        <taxon>Arecaceae</taxon>
        <taxon>Arecoideae</taxon>
        <taxon>Cocoseae</taxon>
        <taxon>Elaeidinae</taxon>
        <taxon>Elaeis</taxon>
    </lineage>
</organism>
<keyword evidence="5 8" id="KW-0371">Homeobox</keyword>
<evidence type="ECO:0000313" key="12">
    <source>
        <dbReference type="RefSeq" id="XP_010923202.1"/>
    </source>
</evidence>
<keyword evidence="7 8" id="KW-0539">Nucleus</keyword>
<dbReference type="GO" id="GO:0003677">
    <property type="term" value="F:DNA binding"/>
    <property type="evidence" value="ECO:0007669"/>
    <property type="project" value="UniProtKB-UniRule"/>
</dbReference>
<sequence>MSSAAEGYGGGGGGQEQLLHHYHHQTYHVPQHSRREKLRFPPEESPPPTSFFFHHDPSSLTTFLPSSSSSYYSSNPSYTFSPTTQFSGHRGFSLSLASSSSSSSKPPSTSLPHHQFAAGPAPRPAGPLGPFTGYAAVLNRSRFLEPAQQLLEEICDVGRRQGLSGGDGGMLLDADPPELSSLDHHEMEGLAGGGVEESGISGAEHPWKKTRLVSMLDEVRRKYKQYYQQVQAVIASFESVAGLSTAAPYASMALKAMLKHFRCLKNRISNQLSCTNKVLGREGLSREESSSFGLTNCGAGLQRAPNSSGTFGQAHVWRPQRGLPERAVSVLRAWLFEHFLHPYPTDTDKQILAKQTGLTRNQVSNWFINARVRLWKPMVEEIHSLEMRKPHKAPAADRNRNTEEKTQLPLESMAPSSSSQPLHSSSSSQKNQNPSTELFRDDLTHLSSHIQEPLNFVYDNLSCHHHHGMDVATGAKGDVSLTLGIQNNGVCLAEPLPMNVVRHFGLEDCGDAYVIGAFEGQDRHFGKDTWRAFPS</sequence>
<evidence type="ECO:0000256" key="2">
    <source>
        <dbReference type="ARBA" id="ARBA00006454"/>
    </source>
</evidence>
<evidence type="ECO:0000256" key="7">
    <source>
        <dbReference type="ARBA" id="ARBA00023242"/>
    </source>
</evidence>
<feature type="region of interest" description="Disordered" evidence="9">
    <location>
        <begin position="26"/>
        <end position="52"/>
    </location>
</feature>
<dbReference type="SMART" id="SM00389">
    <property type="entry name" value="HOX"/>
    <property type="match status" value="1"/>
</dbReference>
<evidence type="ECO:0000256" key="1">
    <source>
        <dbReference type="ARBA" id="ARBA00004123"/>
    </source>
</evidence>
<dbReference type="AlphaFoldDB" id="A0A6I9RAA2"/>
<comment type="similarity">
    <text evidence="2">Belongs to the TALE/BELL homeobox family.</text>
</comment>
<keyword evidence="11" id="KW-1185">Reference proteome</keyword>
<proteinExistence type="inferred from homology"/>
<feature type="DNA-binding region" description="Homeobox" evidence="8">
    <location>
        <begin position="316"/>
        <end position="378"/>
    </location>
</feature>
<gene>
    <name evidence="12" type="primary">LOC105046344</name>
</gene>
<evidence type="ECO:0000256" key="5">
    <source>
        <dbReference type="ARBA" id="ARBA00023155"/>
    </source>
</evidence>
<comment type="subcellular location">
    <subcellularLocation>
        <location evidence="1 8">Nucleus</location>
    </subcellularLocation>
</comment>
<dbReference type="PANTHER" id="PTHR11850">
    <property type="entry name" value="HOMEOBOX PROTEIN TRANSCRIPTION FACTORS"/>
    <property type="match status" value="1"/>
</dbReference>
<feature type="compositionally biased region" description="Low complexity" evidence="9">
    <location>
        <begin position="94"/>
        <end position="120"/>
    </location>
</feature>
<evidence type="ECO:0000259" key="10">
    <source>
        <dbReference type="PROSITE" id="PS50071"/>
    </source>
</evidence>
<dbReference type="FunCoup" id="A0A6I9RAA2">
    <property type="interactions" value="2007"/>
</dbReference>
<dbReference type="InterPro" id="IPR001356">
    <property type="entry name" value="HD"/>
</dbReference>
<dbReference type="CDD" id="cd00086">
    <property type="entry name" value="homeodomain"/>
    <property type="match status" value="1"/>
</dbReference>
<dbReference type="KEGG" id="egu:105046344"/>
<dbReference type="PROSITE" id="PS50071">
    <property type="entry name" value="HOMEOBOX_2"/>
    <property type="match status" value="1"/>
</dbReference>
<feature type="compositionally biased region" description="Low complexity" evidence="9">
    <location>
        <begin position="415"/>
        <end position="435"/>
    </location>
</feature>
<keyword evidence="4 8" id="KW-0238">DNA-binding</keyword>
<name>A0A6I9RAA2_ELAGV</name>
<keyword evidence="3" id="KW-0805">Transcription regulation</keyword>
<dbReference type="Gene3D" id="1.10.10.60">
    <property type="entry name" value="Homeodomain-like"/>
    <property type="match status" value="1"/>
</dbReference>
<evidence type="ECO:0000313" key="11">
    <source>
        <dbReference type="Proteomes" id="UP000504607"/>
    </source>
</evidence>
<reference evidence="12" key="1">
    <citation type="submission" date="2025-08" db="UniProtKB">
        <authorList>
            <consortium name="RefSeq"/>
        </authorList>
    </citation>
    <scope>IDENTIFICATION</scope>
</reference>
<dbReference type="InterPro" id="IPR050224">
    <property type="entry name" value="TALE_homeobox"/>
</dbReference>
<evidence type="ECO:0000256" key="4">
    <source>
        <dbReference type="ARBA" id="ARBA00023125"/>
    </source>
</evidence>
<dbReference type="Pfam" id="PF07526">
    <property type="entry name" value="POX"/>
    <property type="match status" value="1"/>
</dbReference>